<keyword evidence="2" id="KW-1185">Reference proteome</keyword>
<comment type="caution">
    <text evidence="1">The sequence shown here is derived from an EMBL/GenBank/DDBJ whole genome shotgun (WGS) entry which is preliminary data.</text>
</comment>
<evidence type="ECO:0000313" key="1">
    <source>
        <dbReference type="EMBL" id="GFE82101.1"/>
    </source>
</evidence>
<organism evidence="1 2">
    <name type="scientific">Steroidobacter agaridevorans</name>
    <dbReference type="NCBI Taxonomy" id="2695856"/>
    <lineage>
        <taxon>Bacteria</taxon>
        <taxon>Pseudomonadati</taxon>
        <taxon>Pseudomonadota</taxon>
        <taxon>Gammaproteobacteria</taxon>
        <taxon>Steroidobacterales</taxon>
        <taxon>Steroidobacteraceae</taxon>
        <taxon>Steroidobacter</taxon>
    </lineage>
</organism>
<accession>A0A829YH04</accession>
<dbReference type="Proteomes" id="UP000445000">
    <property type="component" value="Unassembled WGS sequence"/>
</dbReference>
<proteinExistence type="predicted"/>
<sequence>MSGGPTLFAFNDHAEIELVRIGRGGLKVSVIDKVLRDPEGVAALGLAQSFAEDRGNLYPGLRAAMPDSFSTSFRAWLTPTLQRNGMLESRQVISGDTSFFSVVATASKDLRPIQCIPHYDSTDPSLFAAVIYLCGPRFFGTAFYRHRRTGYEAITEQNASNYQLALNSDMRMQGPPEKQYINGDTVLFETVFASELKFNRAIVYPARILHAARIENPFHPPKDRSEWRLTVTALLRSSRL</sequence>
<name>A0A829YH04_9GAMM</name>
<protein>
    <submittedName>
        <fullName evidence="1">Uncharacterized protein</fullName>
    </submittedName>
</protein>
<gene>
    <name evidence="1" type="ORF">GCM10011487_41010</name>
</gene>
<reference evidence="2" key="1">
    <citation type="submission" date="2020-01" db="EMBL/GenBank/DDBJ databases">
        <title>'Steroidobacter agaridevorans' sp. nov., agar-degrading bacteria isolated from rhizosphere soils.</title>
        <authorList>
            <person name="Ikenaga M."/>
            <person name="Kataoka M."/>
            <person name="Murouchi A."/>
            <person name="Katsuragi S."/>
            <person name="Sakai M."/>
        </authorList>
    </citation>
    <scope>NUCLEOTIDE SEQUENCE [LARGE SCALE GENOMIC DNA]</scope>
    <source>
        <strain evidence="2">YU21-B</strain>
    </source>
</reference>
<dbReference type="Pfam" id="PF20043">
    <property type="entry name" value="DUF6445"/>
    <property type="match status" value="1"/>
</dbReference>
<dbReference type="AlphaFoldDB" id="A0A829YH04"/>
<dbReference type="EMBL" id="BLJN01000004">
    <property type="protein sequence ID" value="GFE82101.1"/>
    <property type="molecule type" value="Genomic_DNA"/>
</dbReference>
<dbReference type="RefSeq" id="WP_280178318.1">
    <property type="nucleotide sequence ID" value="NZ_BLJN01000004.1"/>
</dbReference>
<evidence type="ECO:0000313" key="2">
    <source>
        <dbReference type="Proteomes" id="UP000445000"/>
    </source>
</evidence>
<dbReference type="InterPro" id="IPR045617">
    <property type="entry name" value="DUF6445"/>
</dbReference>